<feature type="signal peptide" evidence="1">
    <location>
        <begin position="1"/>
        <end position="20"/>
    </location>
</feature>
<comment type="caution">
    <text evidence="2">The sequence shown here is derived from an EMBL/GenBank/DDBJ whole genome shotgun (WGS) entry which is preliminary data.</text>
</comment>
<reference evidence="2 3" key="1">
    <citation type="submission" date="2019-09" db="EMBL/GenBank/DDBJ databases">
        <authorList>
            <person name="Park J.-S."/>
            <person name="Choi H.-J."/>
        </authorList>
    </citation>
    <scope>NUCLEOTIDE SEQUENCE [LARGE SCALE GENOMIC DNA]</scope>
    <source>
        <strain evidence="2 3">176SS1-4</strain>
    </source>
</reference>
<evidence type="ECO:0000313" key="3">
    <source>
        <dbReference type="Proteomes" id="UP000326554"/>
    </source>
</evidence>
<accession>A0A5J5GAK8</accession>
<feature type="chain" id="PRO_5023899938" description="DUF4148 domain-containing protein" evidence="1">
    <location>
        <begin position="21"/>
        <end position="100"/>
    </location>
</feature>
<name>A0A5J5GAK8_9RHOB</name>
<evidence type="ECO:0008006" key="4">
    <source>
        <dbReference type="Google" id="ProtNLM"/>
    </source>
</evidence>
<organism evidence="2 3">
    <name type="scientific">Histidinibacterium aquaticum</name>
    <dbReference type="NCBI Taxonomy" id="2613962"/>
    <lineage>
        <taxon>Bacteria</taxon>
        <taxon>Pseudomonadati</taxon>
        <taxon>Pseudomonadota</taxon>
        <taxon>Alphaproteobacteria</taxon>
        <taxon>Rhodobacterales</taxon>
        <taxon>Paracoccaceae</taxon>
        <taxon>Histidinibacterium</taxon>
    </lineage>
</organism>
<sequence>MKVFASFVSVFAVVGSLAQADGRTHVQQITSARGTAYIVQANQIPFSVRQAAPRPQAPVQAAAVRTQQQQQLTPTPEILELERIQTGEGAGLPRVSLSVR</sequence>
<dbReference type="Proteomes" id="UP000326554">
    <property type="component" value="Unassembled WGS sequence"/>
</dbReference>
<protein>
    <recommendedName>
        <fullName evidence="4">DUF4148 domain-containing protein</fullName>
    </recommendedName>
</protein>
<evidence type="ECO:0000256" key="1">
    <source>
        <dbReference type="SAM" id="SignalP"/>
    </source>
</evidence>
<gene>
    <name evidence="2" type="ORF">F3S47_18745</name>
</gene>
<evidence type="ECO:0000313" key="2">
    <source>
        <dbReference type="EMBL" id="KAA9005068.1"/>
    </source>
</evidence>
<dbReference type="RefSeq" id="WP_150446849.1">
    <property type="nucleotide sequence ID" value="NZ_VYQE01000008.1"/>
</dbReference>
<dbReference type="AlphaFoldDB" id="A0A5J5GAK8"/>
<proteinExistence type="predicted"/>
<keyword evidence="1" id="KW-0732">Signal</keyword>
<dbReference type="EMBL" id="VYQE01000008">
    <property type="protein sequence ID" value="KAA9005068.1"/>
    <property type="molecule type" value="Genomic_DNA"/>
</dbReference>
<keyword evidence="3" id="KW-1185">Reference proteome</keyword>